<dbReference type="GeneID" id="113432349"/>
<evidence type="ECO:0000256" key="3">
    <source>
        <dbReference type="PROSITE-ProRule" id="PRU00087"/>
    </source>
</evidence>
<gene>
    <name evidence="6" type="primary">LOC113432349</name>
</gene>
<dbReference type="InterPro" id="IPR013783">
    <property type="entry name" value="Ig-like_fold"/>
</dbReference>
<dbReference type="GO" id="GO:0051015">
    <property type="term" value="F:actin filament binding"/>
    <property type="evidence" value="ECO:0007669"/>
    <property type="project" value="InterPro"/>
</dbReference>
<feature type="repeat" description="Filamin" evidence="3">
    <location>
        <begin position="1"/>
        <end position="21"/>
    </location>
</feature>
<accession>A0A6J1W4P5</accession>
<dbReference type="RefSeq" id="XP_026550296.1">
    <property type="nucleotide sequence ID" value="XM_026694511.1"/>
</dbReference>
<evidence type="ECO:0000256" key="2">
    <source>
        <dbReference type="ARBA" id="ARBA00022737"/>
    </source>
</evidence>
<dbReference type="PANTHER" id="PTHR38537">
    <property type="entry name" value="JITTERBUG, ISOFORM N"/>
    <property type="match status" value="1"/>
</dbReference>
<dbReference type="PROSITE" id="PS50194">
    <property type="entry name" value="FILAMIN_REPEAT"/>
    <property type="match status" value="2"/>
</dbReference>
<dbReference type="GO" id="GO:0030036">
    <property type="term" value="P:actin cytoskeleton organization"/>
    <property type="evidence" value="ECO:0007669"/>
    <property type="project" value="InterPro"/>
</dbReference>
<dbReference type="InterPro" id="IPR017868">
    <property type="entry name" value="Filamin/ABP280_repeat-like"/>
</dbReference>
<dbReference type="Pfam" id="PF00630">
    <property type="entry name" value="Filamin"/>
    <property type="match status" value="1"/>
</dbReference>
<reference evidence="6" key="1">
    <citation type="submission" date="2025-08" db="UniProtKB">
        <authorList>
            <consortium name="RefSeq"/>
        </authorList>
    </citation>
    <scope>IDENTIFICATION</scope>
</reference>
<dbReference type="InterPro" id="IPR014756">
    <property type="entry name" value="Ig_E-set"/>
</dbReference>
<feature type="repeat" description="Filamin" evidence="3">
    <location>
        <begin position="22"/>
        <end position="117"/>
    </location>
</feature>
<organism evidence="5 6">
    <name type="scientific">Notechis scutatus</name>
    <name type="common">mainland tiger snake</name>
    <dbReference type="NCBI Taxonomy" id="8663"/>
    <lineage>
        <taxon>Eukaryota</taxon>
        <taxon>Metazoa</taxon>
        <taxon>Chordata</taxon>
        <taxon>Craniata</taxon>
        <taxon>Vertebrata</taxon>
        <taxon>Euteleostomi</taxon>
        <taxon>Lepidosauria</taxon>
        <taxon>Squamata</taxon>
        <taxon>Bifurcata</taxon>
        <taxon>Unidentata</taxon>
        <taxon>Episquamata</taxon>
        <taxon>Toxicofera</taxon>
        <taxon>Serpentes</taxon>
        <taxon>Colubroidea</taxon>
        <taxon>Elapidae</taxon>
        <taxon>Hydrophiinae</taxon>
        <taxon>Notechis</taxon>
    </lineage>
</organism>
<feature type="region of interest" description="Disordered" evidence="4">
    <location>
        <begin position="120"/>
        <end position="142"/>
    </location>
</feature>
<dbReference type="KEGG" id="nss:113432349"/>
<dbReference type="Proteomes" id="UP000504612">
    <property type="component" value="Unplaced"/>
</dbReference>
<dbReference type="PANTHER" id="PTHR38537:SF8">
    <property type="entry name" value="FILAMIN-A"/>
    <property type="match status" value="1"/>
</dbReference>
<evidence type="ECO:0000313" key="6">
    <source>
        <dbReference type="RefSeq" id="XP_026550296.1"/>
    </source>
</evidence>
<dbReference type="InterPro" id="IPR044801">
    <property type="entry name" value="Filamin"/>
</dbReference>
<dbReference type="AlphaFoldDB" id="A0A6J1W4P5"/>
<dbReference type="FunFam" id="2.60.40.10:FF:000122">
    <property type="entry name" value="filamin-C isoform X2"/>
    <property type="match status" value="1"/>
</dbReference>
<feature type="region of interest" description="Disordered" evidence="4">
    <location>
        <begin position="49"/>
        <end position="76"/>
    </location>
</feature>
<dbReference type="SUPFAM" id="SSF81296">
    <property type="entry name" value="E set domains"/>
    <property type="match status" value="1"/>
</dbReference>
<dbReference type="SMART" id="SM00557">
    <property type="entry name" value="IG_FLMN"/>
    <property type="match status" value="1"/>
</dbReference>
<evidence type="ECO:0000256" key="1">
    <source>
        <dbReference type="ARBA" id="ARBA00009238"/>
    </source>
</evidence>
<dbReference type="InterPro" id="IPR001298">
    <property type="entry name" value="Filamin/ABP280_rpt"/>
</dbReference>
<proteinExistence type="inferred from homology"/>
<evidence type="ECO:0000256" key="4">
    <source>
        <dbReference type="SAM" id="MobiDB-lite"/>
    </source>
</evidence>
<dbReference type="Gene3D" id="2.60.40.10">
    <property type="entry name" value="Immunoglobulins"/>
    <property type="match status" value="2"/>
</dbReference>
<evidence type="ECO:0000313" key="5">
    <source>
        <dbReference type="Proteomes" id="UP000504612"/>
    </source>
</evidence>
<feature type="non-terminal residue" evidence="6">
    <location>
        <position position="142"/>
    </location>
</feature>
<sequence>MAVTVTYGGDAIPKSPFPVYVAPPLDLGKVKVQGLNNKVDVGRDQEFTVNTRGAGGQGQVDVKISSPSRRPIPCKVETGATNDVHSVKYMPPEEGQYKVDVTYDGNPVPGSPFAIEAVMPPDPTKVSSSRVLSAAGCPGGRG</sequence>
<keyword evidence="2" id="KW-0677">Repeat</keyword>
<protein>
    <submittedName>
        <fullName evidence="6">Filamin-C-like</fullName>
    </submittedName>
</protein>
<comment type="similarity">
    <text evidence="1">Belongs to the filamin family.</text>
</comment>
<keyword evidence="5" id="KW-1185">Reference proteome</keyword>
<name>A0A6J1W4P5_9SAUR</name>